<proteinExistence type="predicted"/>
<evidence type="ECO:0000313" key="1">
    <source>
        <dbReference type="EMBL" id="SEA16388.1"/>
    </source>
</evidence>
<name>A0A1H3YZ24_9GAMM</name>
<organism evidence="1 2">
    <name type="scientific">Microbulbifer marinus</name>
    <dbReference type="NCBI Taxonomy" id="658218"/>
    <lineage>
        <taxon>Bacteria</taxon>
        <taxon>Pseudomonadati</taxon>
        <taxon>Pseudomonadota</taxon>
        <taxon>Gammaproteobacteria</taxon>
        <taxon>Cellvibrionales</taxon>
        <taxon>Microbulbiferaceae</taxon>
        <taxon>Microbulbifer</taxon>
    </lineage>
</organism>
<dbReference type="AlphaFoldDB" id="A0A1H3YZ24"/>
<protein>
    <submittedName>
        <fullName evidence="1">Uncharacterized protein</fullName>
    </submittedName>
</protein>
<reference evidence="2" key="1">
    <citation type="submission" date="2016-10" db="EMBL/GenBank/DDBJ databases">
        <authorList>
            <person name="Varghese N."/>
            <person name="Submissions S."/>
        </authorList>
    </citation>
    <scope>NUCLEOTIDE SEQUENCE [LARGE SCALE GENOMIC DNA]</scope>
    <source>
        <strain evidence="2">CGMCC 1.10657</strain>
    </source>
</reference>
<dbReference type="EMBL" id="FNQO01000002">
    <property type="protein sequence ID" value="SEA16388.1"/>
    <property type="molecule type" value="Genomic_DNA"/>
</dbReference>
<dbReference type="RefSeq" id="WP_091387874.1">
    <property type="nucleotide sequence ID" value="NZ_FNQO01000002.1"/>
</dbReference>
<dbReference type="Proteomes" id="UP000198658">
    <property type="component" value="Unassembled WGS sequence"/>
</dbReference>
<sequence length="267" mass="30493">MSIQAIEEFLREEIDPNEHWHFSAEVLERYFPGETKDQGLGFPEWVPAGARLLCIETQELADAEDPPESVYLPALIFGTLCRDLRMEPVWHWLHQKQKRGEARYGPRGFLTATYFAASELFDFSPWAKLSPPERREMAEELHEAISVVFGKLRYLQLATSEKELDAMACIEAAIAAKLQHHRSGDRDLLRTRTHDDKKTRFIRALAMYFYDAYGSYFHGTIATTIGVILDEELTKESVRKAVKGIPPGVKSLVENQGYWALVSGDIM</sequence>
<keyword evidence="2" id="KW-1185">Reference proteome</keyword>
<gene>
    <name evidence="1" type="ORF">SAMN05216562_2055</name>
</gene>
<dbReference type="STRING" id="658218.SAMN05216562_2055"/>
<evidence type="ECO:0000313" key="2">
    <source>
        <dbReference type="Proteomes" id="UP000198658"/>
    </source>
</evidence>
<accession>A0A1H3YZ24</accession>